<dbReference type="PANTHER" id="PTHR11575:SF24">
    <property type="entry name" value="5'-NUCLEOTIDASE"/>
    <property type="match status" value="1"/>
</dbReference>
<dbReference type="Pfam" id="PF02872">
    <property type="entry name" value="5_nucleotid_C"/>
    <property type="match status" value="1"/>
</dbReference>
<reference evidence="2 3" key="1">
    <citation type="submission" date="2017-04" db="EMBL/GenBank/DDBJ databases">
        <authorList>
            <person name="Afonso C.L."/>
            <person name="Miller P.J."/>
            <person name="Scott M.A."/>
            <person name="Spackman E."/>
            <person name="Goraichik I."/>
            <person name="Dimitrov K.M."/>
            <person name="Suarez D.L."/>
            <person name="Swayne D.E."/>
        </authorList>
    </citation>
    <scope>NUCLEOTIDE SEQUENCE [LARGE SCALE GENOMIC DNA]</scope>
    <source>
        <strain evidence="2 3">DSM 22418</strain>
    </source>
</reference>
<dbReference type="InterPro" id="IPR006179">
    <property type="entry name" value="5_nucleotidase/apyrase"/>
</dbReference>
<dbReference type="Proteomes" id="UP000192980">
    <property type="component" value="Unassembled WGS sequence"/>
</dbReference>
<gene>
    <name evidence="2" type="ORF">SAMN05660862_0930</name>
</gene>
<name>A0A1X7ILI7_9SPHI</name>
<proteinExistence type="predicted"/>
<dbReference type="STRING" id="561061.SAMN05660862_0930"/>
<dbReference type="AlphaFoldDB" id="A0A1X7ILI7"/>
<keyword evidence="3" id="KW-1185">Reference proteome</keyword>
<dbReference type="PROSITE" id="PS51257">
    <property type="entry name" value="PROKAR_LIPOPROTEIN"/>
    <property type="match status" value="1"/>
</dbReference>
<dbReference type="PANTHER" id="PTHR11575">
    <property type="entry name" value="5'-NUCLEOTIDASE-RELATED"/>
    <property type="match status" value="1"/>
</dbReference>
<organism evidence="2 3">
    <name type="scientific">Sphingobacterium psychroaquaticum</name>
    <dbReference type="NCBI Taxonomy" id="561061"/>
    <lineage>
        <taxon>Bacteria</taxon>
        <taxon>Pseudomonadati</taxon>
        <taxon>Bacteroidota</taxon>
        <taxon>Sphingobacteriia</taxon>
        <taxon>Sphingobacteriales</taxon>
        <taxon>Sphingobacteriaceae</taxon>
        <taxon>Sphingobacterium</taxon>
    </lineage>
</organism>
<dbReference type="SUPFAM" id="SSF55816">
    <property type="entry name" value="5'-nucleotidase (syn. UDP-sugar hydrolase), C-terminal domain"/>
    <property type="match status" value="1"/>
</dbReference>
<dbReference type="GO" id="GO:0016787">
    <property type="term" value="F:hydrolase activity"/>
    <property type="evidence" value="ECO:0007669"/>
    <property type="project" value="InterPro"/>
</dbReference>
<dbReference type="Gene3D" id="3.90.780.10">
    <property type="entry name" value="5'-Nucleotidase, C-terminal domain"/>
    <property type="match status" value="1"/>
</dbReference>
<dbReference type="PRINTS" id="PR01607">
    <property type="entry name" value="APYRASEFAMLY"/>
</dbReference>
<evidence type="ECO:0000313" key="2">
    <source>
        <dbReference type="EMBL" id="SMG15173.1"/>
    </source>
</evidence>
<evidence type="ECO:0000313" key="3">
    <source>
        <dbReference type="Proteomes" id="UP000192980"/>
    </source>
</evidence>
<sequence length="249" mass="28046">MGSSIRWASFLVSAALLVSCKTQLQPTVNKVQYYQIDANYSIDSAIVKYYSPYKIQLESEMNRVIGFSDAHLTKTREAESLAANFFTDALLWKGQQLDPAVQVSFATKGGIRSDLKAGNITVGNIFEIMPFENSVTVLTLSGKDMLRWADYMARTGGQPASGIKLLIENKKVKEFLVQGKPIDPNQTYKLVTYDYLANGGDYVDFLDQVLDRKDYTQRIRESLMEYVSELTKQGKHIQATIDGRVRIIE</sequence>
<protein>
    <submittedName>
        <fullName evidence="2">5'-nucleotidase, C-terminal domain</fullName>
    </submittedName>
</protein>
<accession>A0A1X7ILI7</accession>
<evidence type="ECO:0000259" key="1">
    <source>
        <dbReference type="Pfam" id="PF02872"/>
    </source>
</evidence>
<feature type="domain" description="5'-Nucleotidase C-terminal" evidence="1">
    <location>
        <begin position="65"/>
        <end position="206"/>
    </location>
</feature>
<dbReference type="InterPro" id="IPR036907">
    <property type="entry name" value="5'-Nucleotdase_C_sf"/>
</dbReference>
<dbReference type="GO" id="GO:0009166">
    <property type="term" value="P:nucleotide catabolic process"/>
    <property type="evidence" value="ECO:0007669"/>
    <property type="project" value="InterPro"/>
</dbReference>
<dbReference type="RefSeq" id="WP_234991093.1">
    <property type="nucleotide sequence ID" value="NZ_FXAU01000001.1"/>
</dbReference>
<dbReference type="EMBL" id="FXAU01000001">
    <property type="protein sequence ID" value="SMG15173.1"/>
    <property type="molecule type" value="Genomic_DNA"/>
</dbReference>
<dbReference type="InterPro" id="IPR008334">
    <property type="entry name" value="5'-Nucleotdase_C"/>
</dbReference>